<keyword evidence="3 5" id="KW-1133">Transmembrane helix</keyword>
<dbReference type="AlphaFoldDB" id="M7CU33"/>
<comment type="subcellular location">
    <subcellularLocation>
        <location evidence="1">Membrane</location>
        <topology evidence="1">Multi-pass membrane protein</topology>
    </subcellularLocation>
</comment>
<proteinExistence type="predicted"/>
<evidence type="ECO:0000256" key="2">
    <source>
        <dbReference type="ARBA" id="ARBA00022692"/>
    </source>
</evidence>
<dbReference type="Proteomes" id="UP000011960">
    <property type="component" value="Unassembled WGS sequence"/>
</dbReference>
<keyword evidence="8" id="KW-1185">Reference proteome</keyword>
<evidence type="ECO:0000256" key="5">
    <source>
        <dbReference type="SAM" id="Phobius"/>
    </source>
</evidence>
<feature type="transmembrane region" description="Helical" evidence="5">
    <location>
        <begin position="84"/>
        <end position="108"/>
    </location>
</feature>
<dbReference type="EMBL" id="APAT01000007">
    <property type="protein sequence ID" value="EMP57091.1"/>
    <property type="molecule type" value="Genomic_DNA"/>
</dbReference>
<keyword evidence="2 5" id="KW-0812">Transmembrane</keyword>
<dbReference type="STRING" id="1288826.MSNKSG1_02674"/>
<feature type="transmembrane region" description="Helical" evidence="5">
    <location>
        <begin position="120"/>
        <end position="140"/>
    </location>
</feature>
<sequence>MRQDVDNHRQEDEGETMLTHVWGLLTHPKVEWKEIDREHESVRHLYAHHVLILAAIPVVCAFIGTTQVGWGFGGDHPFIKLDLFSALLAGIAFYVAILAAVVAVGHVIRTMAKRFRKPPSSRRCVIFAGYIATPMFLSGIAAVYPLVWLCLLAGIIGLCLSAYLLYLGIPYFLGISSEEGFIVSSTTLAVGVLILEALLSVTVILWGYGEVLLPWLFRF</sequence>
<reference evidence="7 8" key="1">
    <citation type="journal article" date="2013" name="Genome Announc.">
        <title>Genome Sequence of Hydrothermal Arsenic-Respiring Bacterium Marinobacter santoriniensis NKSG1T.</title>
        <authorList>
            <person name="Handley K.M."/>
            <person name="Upton M."/>
            <person name="Beatson S.A."/>
            <person name="Hery M."/>
            <person name="Lloyd J.R."/>
        </authorList>
    </citation>
    <scope>NUCLEOTIDE SEQUENCE [LARGE SCALE GENOMIC DNA]</scope>
    <source>
        <strain evidence="7 8">NKSG1</strain>
    </source>
</reference>
<evidence type="ECO:0000313" key="7">
    <source>
        <dbReference type="EMBL" id="EMP57091.1"/>
    </source>
</evidence>
<accession>M7CU33</accession>
<dbReference type="GO" id="GO:0016020">
    <property type="term" value="C:membrane"/>
    <property type="evidence" value="ECO:0007669"/>
    <property type="project" value="UniProtKB-SubCell"/>
</dbReference>
<protein>
    <recommendedName>
        <fullName evidence="6">Yip1 domain-containing protein</fullName>
    </recommendedName>
</protein>
<dbReference type="Pfam" id="PF04893">
    <property type="entry name" value="Yip1"/>
    <property type="match status" value="1"/>
</dbReference>
<evidence type="ECO:0000259" key="6">
    <source>
        <dbReference type="Pfam" id="PF04893"/>
    </source>
</evidence>
<keyword evidence="4 5" id="KW-0472">Membrane</keyword>
<name>M7CU33_9GAMM</name>
<feature type="transmembrane region" description="Helical" evidence="5">
    <location>
        <begin position="181"/>
        <end position="209"/>
    </location>
</feature>
<dbReference type="PATRIC" id="fig|1288826.3.peg.516"/>
<evidence type="ECO:0000256" key="1">
    <source>
        <dbReference type="ARBA" id="ARBA00004141"/>
    </source>
</evidence>
<evidence type="ECO:0000256" key="4">
    <source>
        <dbReference type="ARBA" id="ARBA00023136"/>
    </source>
</evidence>
<dbReference type="eggNOG" id="ENOG502Z7KS">
    <property type="taxonomic scope" value="Bacteria"/>
</dbReference>
<evidence type="ECO:0000313" key="8">
    <source>
        <dbReference type="Proteomes" id="UP000011960"/>
    </source>
</evidence>
<feature type="domain" description="Yip1" evidence="6">
    <location>
        <begin position="22"/>
        <end position="196"/>
    </location>
</feature>
<comment type="caution">
    <text evidence="7">The sequence shown here is derived from an EMBL/GenBank/DDBJ whole genome shotgun (WGS) entry which is preliminary data.</text>
</comment>
<evidence type="ECO:0000256" key="3">
    <source>
        <dbReference type="ARBA" id="ARBA00022989"/>
    </source>
</evidence>
<feature type="transmembrane region" description="Helical" evidence="5">
    <location>
        <begin position="45"/>
        <end position="64"/>
    </location>
</feature>
<dbReference type="InterPro" id="IPR006977">
    <property type="entry name" value="Yip1_dom"/>
</dbReference>
<gene>
    <name evidence="7" type="ORF">MSNKSG1_02674</name>
</gene>
<organism evidence="7 8">
    <name type="scientific">Marinobacter santoriniensis NKSG1</name>
    <dbReference type="NCBI Taxonomy" id="1288826"/>
    <lineage>
        <taxon>Bacteria</taxon>
        <taxon>Pseudomonadati</taxon>
        <taxon>Pseudomonadota</taxon>
        <taxon>Gammaproteobacteria</taxon>
        <taxon>Pseudomonadales</taxon>
        <taxon>Marinobacteraceae</taxon>
        <taxon>Marinobacter</taxon>
    </lineage>
</organism>
<feature type="transmembrane region" description="Helical" evidence="5">
    <location>
        <begin position="146"/>
        <end position="169"/>
    </location>
</feature>